<dbReference type="InterPro" id="IPR002528">
    <property type="entry name" value="MATE_fam"/>
</dbReference>
<dbReference type="NCBIfam" id="TIGR00797">
    <property type="entry name" value="matE"/>
    <property type="match status" value="1"/>
</dbReference>
<dbReference type="KEGG" id="tal:Thal_0796"/>
<feature type="transmembrane region" description="Helical" evidence="10">
    <location>
        <begin position="170"/>
        <end position="188"/>
    </location>
</feature>
<keyword evidence="6 10" id="KW-1133">Transmembrane helix</keyword>
<dbReference type="InterPro" id="IPR048279">
    <property type="entry name" value="MdtK-like"/>
</dbReference>
<evidence type="ECO:0000256" key="10">
    <source>
        <dbReference type="SAM" id="Phobius"/>
    </source>
</evidence>
<keyword evidence="7" id="KW-0406">Ion transport</keyword>
<feature type="transmembrane region" description="Helical" evidence="10">
    <location>
        <begin position="20"/>
        <end position="44"/>
    </location>
</feature>
<dbReference type="EMBL" id="CP001931">
    <property type="protein sequence ID" value="ADC89429.1"/>
    <property type="molecule type" value="Genomic_DNA"/>
</dbReference>
<evidence type="ECO:0000256" key="2">
    <source>
        <dbReference type="ARBA" id="ARBA00022448"/>
    </source>
</evidence>
<evidence type="ECO:0000313" key="12">
    <source>
        <dbReference type="Proteomes" id="UP000002043"/>
    </source>
</evidence>
<proteinExistence type="predicted"/>
<dbReference type="InterPro" id="IPR050222">
    <property type="entry name" value="MATE_MdtK"/>
</dbReference>
<accession>D3SKZ9</accession>
<keyword evidence="2" id="KW-0813">Transport</keyword>
<dbReference type="HOGENOM" id="CLU_012893_5_3_0"/>
<protein>
    <recommendedName>
        <fullName evidence="9">Multidrug-efflux transporter</fullName>
    </recommendedName>
</protein>
<dbReference type="CDD" id="cd13137">
    <property type="entry name" value="MATE_NorM_like"/>
    <property type="match status" value="1"/>
</dbReference>
<keyword evidence="12" id="KW-1185">Reference proteome</keyword>
<feature type="transmembrane region" description="Helical" evidence="10">
    <location>
        <begin position="355"/>
        <end position="376"/>
    </location>
</feature>
<keyword evidence="3" id="KW-0050">Antiport</keyword>
<keyword evidence="4" id="KW-1003">Cell membrane</keyword>
<dbReference type="PIRSF" id="PIRSF006603">
    <property type="entry name" value="DinF"/>
    <property type="match status" value="1"/>
</dbReference>
<feature type="transmembrane region" description="Helical" evidence="10">
    <location>
        <begin position="134"/>
        <end position="158"/>
    </location>
</feature>
<dbReference type="Pfam" id="PF01554">
    <property type="entry name" value="MatE"/>
    <property type="match status" value="2"/>
</dbReference>
<dbReference type="AlphaFoldDB" id="D3SKZ9"/>
<dbReference type="Proteomes" id="UP000002043">
    <property type="component" value="Chromosome"/>
</dbReference>
<dbReference type="PANTHER" id="PTHR43298">
    <property type="entry name" value="MULTIDRUG RESISTANCE PROTEIN NORM-RELATED"/>
    <property type="match status" value="1"/>
</dbReference>
<evidence type="ECO:0000256" key="8">
    <source>
        <dbReference type="ARBA" id="ARBA00023136"/>
    </source>
</evidence>
<sequence length="445" mass="48876">MRAELLVDPQEGRKEVLKKILRLSLPVVLSNLLYVVETTFSIFLVSGISTTAVAGVGYAASMLWFVYSLMALAYTGTSVLVAQRVGAGKDPSPPLLWGLVISTLVAFPLTIWGAKWVSLLMKLLGASPQVAHVARIYLEPIFLLISVGFATNTIYAAYNGYGDTKTPLRVALIMNIVNITLSYLLIYGKAGFPSLGVAGAGWGVAISELVGLAVYLFLYVRYRKPFPIRWCWDKSVLLSFLRIGFPTAVERAVSSFSFNVFVGMLAHLGDKVLAAHQIGLRVESLSFMLGFGFMVGTVTIAGQNWGARNYAGLHYAVSTTAHLTAGLMATAGLFLVIFSKMLAGFFTKDGEVLRLAVYYLTLVAFSQPQMAYASVYSGALKGMGKTHVPLWVNLSSFWLFRIIPSYLLLQKVPSPLVPWFFMSFETTARALIFYLSYRSIMRKYA</sequence>
<dbReference type="GO" id="GO:0042910">
    <property type="term" value="F:xenobiotic transmembrane transporter activity"/>
    <property type="evidence" value="ECO:0007669"/>
    <property type="project" value="InterPro"/>
</dbReference>
<feature type="transmembrane region" description="Helical" evidence="10">
    <location>
        <begin position="94"/>
        <end position="114"/>
    </location>
</feature>
<feature type="transmembrane region" description="Helical" evidence="10">
    <location>
        <begin position="323"/>
        <end position="343"/>
    </location>
</feature>
<evidence type="ECO:0000256" key="9">
    <source>
        <dbReference type="ARBA" id="ARBA00031636"/>
    </source>
</evidence>
<dbReference type="RefSeq" id="WP_012991835.1">
    <property type="nucleotide sequence ID" value="NC_013894.1"/>
</dbReference>
<evidence type="ECO:0000256" key="5">
    <source>
        <dbReference type="ARBA" id="ARBA00022692"/>
    </source>
</evidence>
<keyword evidence="8 10" id="KW-0472">Membrane</keyword>
<dbReference type="OrthoDB" id="62420at2"/>
<feature type="transmembrane region" description="Helical" evidence="10">
    <location>
        <begin position="64"/>
        <end position="82"/>
    </location>
</feature>
<name>D3SKZ9_THEAH</name>
<feature type="transmembrane region" description="Helical" evidence="10">
    <location>
        <begin position="200"/>
        <end position="220"/>
    </location>
</feature>
<keyword evidence="5 10" id="KW-0812">Transmembrane</keyword>
<dbReference type="PANTHER" id="PTHR43298:SF2">
    <property type="entry name" value="FMN_FAD EXPORTER YEEO-RELATED"/>
    <property type="match status" value="1"/>
</dbReference>
<dbReference type="GO" id="GO:0005886">
    <property type="term" value="C:plasma membrane"/>
    <property type="evidence" value="ECO:0007669"/>
    <property type="project" value="UniProtKB-SubCell"/>
</dbReference>
<evidence type="ECO:0000256" key="7">
    <source>
        <dbReference type="ARBA" id="ARBA00023065"/>
    </source>
</evidence>
<feature type="transmembrane region" description="Helical" evidence="10">
    <location>
        <begin position="416"/>
        <end position="437"/>
    </location>
</feature>
<dbReference type="STRING" id="638303.Thal_0796"/>
<organism evidence="11 12">
    <name type="scientific">Thermocrinis albus (strain DSM 14484 / JCM 11386 / HI 11/12)</name>
    <dbReference type="NCBI Taxonomy" id="638303"/>
    <lineage>
        <taxon>Bacteria</taxon>
        <taxon>Pseudomonadati</taxon>
        <taxon>Aquificota</taxon>
        <taxon>Aquificia</taxon>
        <taxon>Aquificales</taxon>
        <taxon>Aquificaceae</taxon>
        <taxon>Thermocrinis</taxon>
    </lineage>
</organism>
<evidence type="ECO:0000256" key="6">
    <source>
        <dbReference type="ARBA" id="ARBA00022989"/>
    </source>
</evidence>
<evidence type="ECO:0000256" key="4">
    <source>
        <dbReference type="ARBA" id="ARBA00022475"/>
    </source>
</evidence>
<evidence type="ECO:0000313" key="11">
    <source>
        <dbReference type="EMBL" id="ADC89429.1"/>
    </source>
</evidence>
<reference evidence="12" key="1">
    <citation type="journal article" date="2010" name="Stand. Genomic Sci.">
        <title>Complete genome sequence of Thermocrinis albus type strain (HI 11/12T).</title>
        <authorList>
            <person name="Wirth R."/>
            <person name="Sikorski J."/>
            <person name="Brambilla E."/>
            <person name="Misra M."/>
            <person name="Lapidus A."/>
            <person name="Copeland A."/>
            <person name="Nolan M."/>
            <person name="Lucas S."/>
            <person name="Chen F."/>
            <person name="Tice H."/>
            <person name="Cheng J.F."/>
            <person name="Han C."/>
            <person name="Detter J.C."/>
            <person name="Tapia R."/>
            <person name="Bruce D."/>
            <person name="Goodwin L."/>
            <person name="Pitluck S."/>
            <person name="Pati A."/>
            <person name="Anderson I."/>
            <person name="Ivanova N."/>
            <person name="Mavromatis K."/>
            <person name="Mikhailova N."/>
            <person name="Chen A."/>
            <person name="Palaniappan K."/>
            <person name="Bilek Y."/>
            <person name="Hader T."/>
            <person name="Land M."/>
            <person name="Hauser L."/>
            <person name="Chang Y.J."/>
            <person name="Jeffries C.D."/>
            <person name="Tindall B.J."/>
            <person name="Rohde M."/>
            <person name="Goker M."/>
            <person name="Bristow J."/>
            <person name="Eisen J.A."/>
            <person name="Markowitz V."/>
            <person name="Hugenholtz P."/>
            <person name="Kyrpides N.C."/>
            <person name="Klenk H.P."/>
        </authorList>
    </citation>
    <scope>NUCLEOTIDE SEQUENCE [LARGE SCALE GENOMIC DNA]</scope>
    <source>
        <strain evidence="12">DSM 14484 / JCM 11386 / HI 11/12</strain>
    </source>
</reference>
<dbReference type="eggNOG" id="COG0534">
    <property type="taxonomic scope" value="Bacteria"/>
</dbReference>
<comment type="subcellular location">
    <subcellularLocation>
        <location evidence="1">Cell membrane</location>
        <topology evidence="1">Multi-pass membrane protein</topology>
    </subcellularLocation>
</comment>
<dbReference type="GO" id="GO:0006811">
    <property type="term" value="P:monoatomic ion transport"/>
    <property type="evidence" value="ECO:0007669"/>
    <property type="project" value="UniProtKB-KW"/>
</dbReference>
<evidence type="ECO:0000256" key="1">
    <source>
        <dbReference type="ARBA" id="ARBA00004651"/>
    </source>
</evidence>
<evidence type="ECO:0000256" key="3">
    <source>
        <dbReference type="ARBA" id="ARBA00022449"/>
    </source>
</evidence>
<feature type="transmembrane region" description="Helical" evidence="10">
    <location>
        <begin position="285"/>
        <end position="303"/>
    </location>
</feature>
<dbReference type="GO" id="GO:0015297">
    <property type="term" value="F:antiporter activity"/>
    <property type="evidence" value="ECO:0007669"/>
    <property type="project" value="UniProtKB-KW"/>
</dbReference>
<gene>
    <name evidence="11" type="ordered locus">Thal_0796</name>
</gene>